<dbReference type="FunFam" id="3.10.20.30:FF:000012">
    <property type="entry name" value="Xanthine dehydrogenase/oxidase"/>
    <property type="match status" value="1"/>
</dbReference>
<comment type="cofactor">
    <cofactor evidence="12">
        <name>[2Fe-2S] cluster</name>
        <dbReference type="ChEBI" id="CHEBI:190135"/>
    </cofactor>
</comment>
<dbReference type="InterPro" id="IPR036010">
    <property type="entry name" value="2Fe-2S_ferredoxin-like_sf"/>
</dbReference>
<reference evidence="16" key="2">
    <citation type="submission" date="2024-04" db="EMBL/GenBank/DDBJ databases">
        <authorList>
            <person name="Chen Y."/>
            <person name="Shah S."/>
            <person name="Dougan E. K."/>
            <person name="Thang M."/>
            <person name="Chan C."/>
        </authorList>
    </citation>
    <scope>NUCLEOTIDE SEQUENCE [LARGE SCALE GENOMIC DNA]</scope>
</reference>
<evidence type="ECO:0000313" key="17">
    <source>
        <dbReference type="EMBL" id="CAL4800771.1"/>
    </source>
</evidence>
<dbReference type="Pfam" id="PF00111">
    <property type="entry name" value="Fer2"/>
    <property type="match status" value="1"/>
</dbReference>
<dbReference type="SUPFAM" id="SSF54292">
    <property type="entry name" value="2Fe-2S ferredoxin-like"/>
    <property type="match status" value="1"/>
</dbReference>
<evidence type="ECO:0000313" key="18">
    <source>
        <dbReference type="Proteomes" id="UP001152797"/>
    </source>
</evidence>
<keyword evidence="5" id="KW-0001">2Fe-2S</keyword>
<dbReference type="GO" id="GO:0051537">
    <property type="term" value="F:2 iron, 2 sulfur cluster binding"/>
    <property type="evidence" value="ECO:0007669"/>
    <property type="project" value="UniProtKB-KW"/>
</dbReference>
<dbReference type="EMBL" id="CAMXCT010005868">
    <property type="protein sequence ID" value="CAI4013459.1"/>
    <property type="molecule type" value="Genomic_DNA"/>
</dbReference>
<evidence type="ECO:0000256" key="3">
    <source>
        <dbReference type="ARBA" id="ARBA00006849"/>
    </source>
</evidence>
<comment type="similarity">
    <text evidence="3">Belongs to the xanthine dehydrogenase family.</text>
</comment>
<dbReference type="AlphaFoldDB" id="A0A9P1DQJ9"/>
<dbReference type="PANTHER" id="PTHR45444:SF3">
    <property type="entry name" value="XANTHINE DEHYDROGENASE"/>
    <property type="match status" value="1"/>
</dbReference>
<comment type="cofactor">
    <cofactor evidence="2">
        <name>FAD</name>
        <dbReference type="ChEBI" id="CHEBI:57692"/>
    </cofactor>
</comment>
<keyword evidence="10" id="KW-0411">Iron-sulfur</keyword>
<dbReference type="InterPro" id="IPR016208">
    <property type="entry name" value="Ald_Oxase/xanthine_DH-like"/>
</dbReference>
<evidence type="ECO:0000256" key="13">
    <source>
        <dbReference type="SAM" id="MobiDB-lite"/>
    </source>
</evidence>
<dbReference type="SUPFAM" id="SSF47741">
    <property type="entry name" value="CO dehydrogenase ISP C-domain like"/>
    <property type="match status" value="1"/>
</dbReference>
<keyword evidence="7" id="KW-0274">FAD</keyword>
<gene>
    <name evidence="15" type="ORF">C1SCF055_LOCUS38422</name>
</gene>
<evidence type="ECO:0000256" key="5">
    <source>
        <dbReference type="ARBA" id="ARBA00022714"/>
    </source>
</evidence>
<proteinExistence type="inferred from homology"/>
<dbReference type="Gene3D" id="3.30.43.10">
    <property type="entry name" value="Uridine Diphospho-n-acetylenolpyruvylglucosamine Reductase, domain 2"/>
    <property type="match status" value="1"/>
</dbReference>
<evidence type="ECO:0000256" key="8">
    <source>
        <dbReference type="ARBA" id="ARBA00023002"/>
    </source>
</evidence>
<dbReference type="GO" id="GO:0050660">
    <property type="term" value="F:flavin adenine dinucleotide binding"/>
    <property type="evidence" value="ECO:0007669"/>
    <property type="project" value="InterPro"/>
</dbReference>
<dbReference type="InterPro" id="IPR036884">
    <property type="entry name" value="2Fe-2S-bd_dom_sf"/>
</dbReference>
<evidence type="ECO:0000256" key="11">
    <source>
        <dbReference type="ARBA" id="ARBA00023027"/>
    </source>
</evidence>
<keyword evidence="9" id="KW-0408">Iron</keyword>
<keyword evidence="4" id="KW-0285">Flavoprotein</keyword>
<evidence type="ECO:0000256" key="4">
    <source>
        <dbReference type="ARBA" id="ARBA00022630"/>
    </source>
</evidence>
<dbReference type="SUPFAM" id="SSF56176">
    <property type="entry name" value="FAD-binding/transporter-associated domain-like"/>
    <property type="match status" value="1"/>
</dbReference>
<feature type="region of interest" description="Disordered" evidence="13">
    <location>
        <begin position="541"/>
        <end position="565"/>
    </location>
</feature>
<evidence type="ECO:0000259" key="14">
    <source>
        <dbReference type="PROSITE" id="PS51085"/>
    </source>
</evidence>
<dbReference type="Gene3D" id="3.10.20.30">
    <property type="match status" value="1"/>
</dbReference>
<dbReference type="Pfam" id="PF00941">
    <property type="entry name" value="FAD_binding_5"/>
    <property type="match status" value="1"/>
</dbReference>
<dbReference type="Gene3D" id="1.10.150.120">
    <property type="entry name" value="[2Fe-2S]-binding domain"/>
    <property type="match status" value="1"/>
</dbReference>
<evidence type="ECO:0000256" key="1">
    <source>
        <dbReference type="ARBA" id="ARBA00001924"/>
    </source>
</evidence>
<dbReference type="EMBL" id="CAMXCT020005868">
    <property type="protein sequence ID" value="CAL1166834.1"/>
    <property type="molecule type" value="Genomic_DNA"/>
</dbReference>
<dbReference type="GO" id="GO:0016491">
    <property type="term" value="F:oxidoreductase activity"/>
    <property type="evidence" value="ECO:0007669"/>
    <property type="project" value="UniProtKB-KW"/>
</dbReference>
<comment type="cofactor">
    <cofactor evidence="1">
        <name>Mo-molybdopterin</name>
        <dbReference type="ChEBI" id="CHEBI:71302"/>
    </cofactor>
</comment>
<dbReference type="PROSITE" id="PS51085">
    <property type="entry name" value="2FE2S_FER_2"/>
    <property type="match status" value="1"/>
</dbReference>
<keyword evidence="18" id="KW-1185">Reference proteome</keyword>
<keyword evidence="6" id="KW-0479">Metal-binding</keyword>
<protein>
    <submittedName>
        <fullName evidence="17">Xanthine dehydrogenase (XD) (Protein ros y locus)</fullName>
    </submittedName>
</protein>
<dbReference type="InterPro" id="IPR036318">
    <property type="entry name" value="FAD-bd_PCMH-like_sf"/>
</dbReference>
<evidence type="ECO:0000256" key="12">
    <source>
        <dbReference type="ARBA" id="ARBA00034078"/>
    </source>
</evidence>
<dbReference type="OrthoDB" id="444520at2759"/>
<dbReference type="InterPro" id="IPR002888">
    <property type="entry name" value="2Fe-2S-bd"/>
</dbReference>
<dbReference type="PROSITE" id="PS00197">
    <property type="entry name" value="2FE2S_FER_1"/>
    <property type="match status" value="1"/>
</dbReference>
<reference evidence="15" key="1">
    <citation type="submission" date="2022-10" db="EMBL/GenBank/DDBJ databases">
        <authorList>
            <person name="Chen Y."/>
            <person name="Dougan E. K."/>
            <person name="Chan C."/>
            <person name="Rhodes N."/>
            <person name="Thang M."/>
        </authorList>
    </citation>
    <scope>NUCLEOTIDE SEQUENCE</scope>
</reference>
<accession>A0A9P1DQJ9</accession>
<dbReference type="PANTHER" id="PTHR45444">
    <property type="entry name" value="XANTHINE DEHYDROGENASE"/>
    <property type="match status" value="1"/>
</dbReference>
<dbReference type="InterPro" id="IPR012675">
    <property type="entry name" value="Beta-grasp_dom_sf"/>
</dbReference>
<dbReference type="Pfam" id="PF07727">
    <property type="entry name" value="RVT_2"/>
    <property type="match status" value="1"/>
</dbReference>
<evidence type="ECO:0000313" key="15">
    <source>
        <dbReference type="EMBL" id="CAI4013459.1"/>
    </source>
</evidence>
<feature type="domain" description="2Fe-2S ferredoxin-type" evidence="14">
    <location>
        <begin position="654"/>
        <end position="744"/>
    </location>
</feature>
<keyword evidence="11" id="KW-0520">NAD</keyword>
<dbReference type="Pfam" id="PF01799">
    <property type="entry name" value="Fer2_2"/>
    <property type="match status" value="1"/>
</dbReference>
<dbReference type="InterPro" id="IPR016167">
    <property type="entry name" value="FAD-bd_PCMH_sub1"/>
</dbReference>
<dbReference type="InterPro" id="IPR002346">
    <property type="entry name" value="Mopterin_DH_FAD-bd"/>
</dbReference>
<feature type="compositionally biased region" description="Basic and acidic residues" evidence="13">
    <location>
        <begin position="541"/>
        <end position="553"/>
    </location>
</feature>
<dbReference type="FunFam" id="3.30.43.10:FF:000001">
    <property type="entry name" value="Xanthine dehydrogenase/oxidase"/>
    <property type="match status" value="1"/>
</dbReference>
<evidence type="ECO:0000256" key="7">
    <source>
        <dbReference type="ARBA" id="ARBA00022827"/>
    </source>
</evidence>
<dbReference type="InterPro" id="IPR013103">
    <property type="entry name" value="RVT_2"/>
</dbReference>
<dbReference type="GO" id="GO:0005506">
    <property type="term" value="F:iron ion binding"/>
    <property type="evidence" value="ECO:0007669"/>
    <property type="project" value="InterPro"/>
</dbReference>
<sequence>MEKEWNSFKKFSAVEILSESQIAALPQDAEIVNTRWVHTDKNQKPRLMAGAMRRRTGKSEAQIKKEYPFEAKSRMVVIGCQEKDTGIRSDSPTASLLAFNFVTCLSVIFQWILEAYDASTAYLQSQGIARLLLLRPPRPPPPGVSPHDLLRAKGSIYGTRDAGRSWWKKLFKALQRLGWVMSKLEAALFYLFDSEVLVGALVAHVDDLYSTGTGKKYEESLKVLEKEIYLKRKVGDFRFCGKNVKQNQDGSVSLDQIDAIESLEYMVLQKNRRVMPNAPLNEDEKSAFRGLIGSLGWIARQTRPDVLVNVSLASQTMGNPTIKDVVELNKVVKVLKESYDFKWNFVPSSNLTLENAVVFCMADSSFANTTKLRSQCGYVVGLTTADFTSGYDTPVMILEAYSGSIKRVCRSTLAAETNGFLTATEAADYVRMLLLEVKHPGVSMVDLDRFYLKGLLIALTDAKSLEATLNKDAGQPADKRVKILVSQVKEFLGGDSYEDDGSVRCHWCDTSQMLADVLTKAGCEREPLLDAMTTGKWRLKPSAEAEETKQKIRDGRRRRKAEKQYSETLLRQRSGLDGAAASSTAAEVGGSSFAENFQGPFVRRGQAYEDGIYFSRTEAAKPATAPEERPLSRLLVGDFEALGKYLGGRGPVENAVVVLCERQTCQGSGRFRQDAEPHHTLLWFLRERLGLTGTKLGCGEGGCGACTVTVAMFQDGVVVHRAVNACLAPLCSVDGCHVTTVEGIGTSNKPHPVQRRVAELHGSQCGFCTPGIVMSLYTTLCRTSKPTLSEIESSFDGNLCRCTGYRPILDAAKTFVCDKEKCPSSGLDVPPQRPEQEKDVKICSTTADVLKNLADEKVQEASFPEALKTQLEPLKVTGTKVTWYRPTDLATLLMLKKAEPKAKMVAGNTEVGIETKFKQCEYGTMISTSAVAELQELSIRNGVMTIGGVGCRLWRFSSEFW</sequence>
<evidence type="ECO:0000256" key="6">
    <source>
        <dbReference type="ARBA" id="ARBA00022723"/>
    </source>
</evidence>
<dbReference type="EMBL" id="CAMXCT030005868">
    <property type="protein sequence ID" value="CAL4800771.1"/>
    <property type="molecule type" value="Genomic_DNA"/>
</dbReference>
<organism evidence="15">
    <name type="scientific">Cladocopium goreaui</name>
    <dbReference type="NCBI Taxonomy" id="2562237"/>
    <lineage>
        <taxon>Eukaryota</taxon>
        <taxon>Sar</taxon>
        <taxon>Alveolata</taxon>
        <taxon>Dinophyceae</taxon>
        <taxon>Suessiales</taxon>
        <taxon>Symbiodiniaceae</taxon>
        <taxon>Cladocopium</taxon>
    </lineage>
</organism>
<evidence type="ECO:0000256" key="10">
    <source>
        <dbReference type="ARBA" id="ARBA00023014"/>
    </source>
</evidence>
<evidence type="ECO:0000313" key="16">
    <source>
        <dbReference type="EMBL" id="CAL1166834.1"/>
    </source>
</evidence>
<dbReference type="InterPro" id="IPR006058">
    <property type="entry name" value="2Fe2S_fd_BS"/>
</dbReference>
<name>A0A9P1DQJ9_9DINO</name>
<dbReference type="Proteomes" id="UP001152797">
    <property type="component" value="Unassembled WGS sequence"/>
</dbReference>
<dbReference type="InterPro" id="IPR001041">
    <property type="entry name" value="2Fe-2S_ferredoxin-type"/>
</dbReference>
<evidence type="ECO:0000256" key="9">
    <source>
        <dbReference type="ARBA" id="ARBA00023004"/>
    </source>
</evidence>
<evidence type="ECO:0000256" key="2">
    <source>
        <dbReference type="ARBA" id="ARBA00001974"/>
    </source>
</evidence>
<comment type="caution">
    <text evidence="15">The sequence shown here is derived from an EMBL/GenBank/DDBJ whole genome shotgun (WGS) entry which is preliminary data.</text>
</comment>
<keyword evidence="8" id="KW-0560">Oxidoreductase</keyword>